<evidence type="ECO:0000256" key="1">
    <source>
        <dbReference type="SAM" id="MobiDB-lite"/>
    </source>
</evidence>
<proteinExistence type="predicted"/>
<gene>
    <name evidence="3" type="ORF">ACFQS1_04900</name>
</gene>
<evidence type="ECO:0000313" key="3">
    <source>
        <dbReference type="EMBL" id="MFC7273312.1"/>
    </source>
</evidence>
<accession>A0ABW2HJ78</accession>
<feature type="compositionally biased region" description="Low complexity" evidence="1">
    <location>
        <begin position="314"/>
        <end position="340"/>
    </location>
</feature>
<dbReference type="EMBL" id="JBHTBJ010000002">
    <property type="protein sequence ID" value="MFC7273312.1"/>
    <property type="molecule type" value="Genomic_DNA"/>
</dbReference>
<organism evidence="3 4">
    <name type="scientific">Paractinoplanes rhizophilus</name>
    <dbReference type="NCBI Taxonomy" id="1416877"/>
    <lineage>
        <taxon>Bacteria</taxon>
        <taxon>Bacillati</taxon>
        <taxon>Actinomycetota</taxon>
        <taxon>Actinomycetes</taxon>
        <taxon>Micromonosporales</taxon>
        <taxon>Micromonosporaceae</taxon>
        <taxon>Paractinoplanes</taxon>
    </lineage>
</organism>
<dbReference type="Proteomes" id="UP001596548">
    <property type="component" value="Unassembled WGS sequence"/>
</dbReference>
<dbReference type="InterPro" id="IPR001633">
    <property type="entry name" value="EAL_dom"/>
</dbReference>
<dbReference type="InterPro" id="IPR050706">
    <property type="entry name" value="Cyclic-di-GMP_PDE-like"/>
</dbReference>
<dbReference type="Gene3D" id="3.40.50.1460">
    <property type="match status" value="1"/>
</dbReference>
<dbReference type="CDD" id="cd01948">
    <property type="entry name" value="EAL"/>
    <property type="match status" value="1"/>
</dbReference>
<dbReference type="InterPro" id="IPR011600">
    <property type="entry name" value="Pept_C14_caspase"/>
</dbReference>
<dbReference type="SMART" id="SM00052">
    <property type="entry name" value="EAL"/>
    <property type="match status" value="1"/>
</dbReference>
<dbReference type="PANTHER" id="PTHR33121:SF70">
    <property type="entry name" value="SIGNALING PROTEIN YKOW"/>
    <property type="match status" value="1"/>
</dbReference>
<feature type="domain" description="EAL" evidence="2">
    <location>
        <begin position="517"/>
        <end position="790"/>
    </location>
</feature>
<evidence type="ECO:0000313" key="4">
    <source>
        <dbReference type="Proteomes" id="UP001596548"/>
    </source>
</evidence>
<feature type="region of interest" description="Disordered" evidence="1">
    <location>
        <begin position="295"/>
        <end position="340"/>
    </location>
</feature>
<dbReference type="InterPro" id="IPR035919">
    <property type="entry name" value="EAL_sf"/>
</dbReference>
<dbReference type="PROSITE" id="PS50883">
    <property type="entry name" value="EAL"/>
    <property type="match status" value="1"/>
</dbReference>
<dbReference type="Pfam" id="PF00656">
    <property type="entry name" value="Peptidase_C14"/>
    <property type="match status" value="1"/>
</dbReference>
<dbReference type="RefSeq" id="WP_378964832.1">
    <property type="nucleotide sequence ID" value="NZ_JBHTBJ010000002.1"/>
</dbReference>
<dbReference type="PANTHER" id="PTHR33121">
    <property type="entry name" value="CYCLIC DI-GMP PHOSPHODIESTERASE PDEF"/>
    <property type="match status" value="1"/>
</dbReference>
<evidence type="ECO:0000259" key="2">
    <source>
        <dbReference type="PROSITE" id="PS50883"/>
    </source>
</evidence>
<sequence length="820" mass="88181">MTEKRFAVVVGVDDSGIGASLPALRYAVRDAEAIRDLLCDPEIGTYDPADVEMFTGPRTSAAEIKTALRRIALDSDPTDSLLVYFAGHTLTPAWSLGTDVYLVTPDLDEAALGYDPDAGLRMSYLQQDVFELFAGTATLILDCCRAGSLMAAPGRPVDLIGVTGRDDARYCALATCARDGATREDPAHGHGVLTHHVLDALHGAAADADGRVTFSALSSYVLAKGLEPLPSAVVQSWGATAALTVFGPGSTPLVIDPDPVVGAPQPRPVITLEPIPAPASAEFAPAILDPAAPGSAARDYGSLAPESDTSAPESDSLASDSGSLPSGSSAPSVPAPAGSATVETMPLENPIDRHAAAIAGLIDRLSRAAREPRLSGAILRADRVHYLKAATGAESVALLEYTPTGITTIDATARFDQNSVQTLLHFADDPVRPPSLEWFGRISRDATRTVLCVPVSRSDDTVLMLAVVDPPPALVAIGQPMAKVIETIWRTDFAASPAEAEIQVLTALRETFGRLPNPLYERCFRLYHEVLESFRIVFQPVITIGPAVANVSVHSYEALARRSLDESRAPFAMLQIARTWGDRFVVERDKVILRSALRAYAVAHAEGPWDEPKPVSVNVSVRALLDDTYVETLREAIAEASLRAAAVTLEISEQDPIEPRDGEQWPDEPHAYFHKRLAAIARDVGVAFAVDDFGTGYASLSRMSELPLTQIKVDRAILHHPQALQELSLVVSVARDTSHGQRVVIVEGVDDESPLTLRQIFERRIKHVQGYITREPAGPRLRRLRHEARKEIAALVRGDDGNRPSRLAAEDGEFRLRRGA</sequence>
<protein>
    <submittedName>
        <fullName evidence="3">EAL domain-containing protein</fullName>
    </submittedName>
</protein>
<reference evidence="4" key="1">
    <citation type="journal article" date="2019" name="Int. J. Syst. Evol. Microbiol.">
        <title>The Global Catalogue of Microorganisms (GCM) 10K type strain sequencing project: providing services to taxonomists for standard genome sequencing and annotation.</title>
        <authorList>
            <consortium name="The Broad Institute Genomics Platform"/>
            <consortium name="The Broad Institute Genome Sequencing Center for Infectious Disease"/>
            <person name="Wu L."/>
            <person name="Ma J."/>
        </authorList>
    </citation>
    <scope>NUCLEOTIDE SEQUENCE [LARGE SCALE GENOMIC DNA]</scope>
    <source>
        <strain evidence="4">XZYJT-10</strain>
    </source>
</reference>
<comment type="caution">
    <text evidence="3">The sequence shown here is derived from an EMBL/GenBank/DDBJ whole genome shotgun (WGS) entry which is preliminary data.</text>
</comment>
<name>A0ABW2HJ78_9ACTN</name>
<dbReference type="Gene3D" id="3.20.20.450">
    <property type="entry name" value="EAL domain"/>
    <property type="match status" value="1"/>
</dbReference>
<dbReference type="SUPFAM" id="SSF141868">
    <property type="entry name" value="EAL domain-like"/>
    <property type="match status" value="1"/>
</dbReference>
<keyword evidence="4" id="KW-1185">Reference proteome</keyword>
<dbReference type="Pfam" id="PF00563">
    <property type="entry name" value="EAL"/>
    <property type="match status" value="1"/>
</dbReference>